<proteinExistence type="predicted"/>
<protein>
    <recommendedName>
        <fullName evidence="3">SET domain-containing protein</fullName>
    </recommendedName>
</protein>
<sequence>MPDVSTPAQQPLYTIGKTKAGFLGAFARVPIKKGTIVLCEQPLFVVDAPLQAYLFQRAAGGNGPTPVQGEEEDETEAATLEEFLDRGIRRTLRLKTEEQRERFWELANTHDELPPAFGIFTTNAVSTVEETAPHTKLGGALGPPSAEPPSPNSRQPRLLLLQIPFDFDAIDYRREELSRVFGFDCCCAACRVWQSSPEKKAESNARLLKLRRLKECLLITLGGRQQTMERISRLAEEEQLYEVASRLKAQSEVEPSSKE</sequence>
<name>A0A0H5FU22_9BASI</name>
<dbReference type="PANTHER" id="PTHR47332:SF4">
    <property type="entry name" value="SET DOMAIN-CONTAINING PROTEIN 5"/>
    <property type="match status" value="1"/>
</dbReference>
<feature type="region of interest" description="Disordered" evidence="1">
    <location>
        <begin position="131"/>
        <end position="155"/>
    </location>
</feature>
<dbReference type="InterPro" id="IPR053185">
    <property type="entry name" value="SET_domain_protein"/>
</dbReference>
<reference evidence="2" key="1">
    <citation type="submission" date="2015-06" db="EMBL/GenBank/DDBJ databases">
        <title>Genetic Architecture Underlying Mating-Type Determination in the Yeast Leucosporidium scottii and the Evolution of Mating Systems in Basidiomycetes.</title>
        <authorList>
            <person name="Maia T.M."/>
            <person name="Lopes S."/>
            <person name="Almeida J.M.G.C.F."/>
            <person name="Rosa L.H."/>
            <person name="Sampaio J.P."/>
            <person name="Goncalves P."/>
            <person name="Coelho M.A."/>
        </authorList>
    </citation>
    <scope>NUCLEOTIDE SEQUENCE</scope>
</reference>
<evidence type="ECO:0008006" key="3">
    <source>
        <dbReference type="Google" id="ProtNLM"/>
    </source>
</evidence>
<accession>A0A0H5FU22</accession>
<dbReference type="EMBL" id="LN868512">
    <property type="protein sequence ID" value="CRX79255.1"/>
    <property type="molecule type" value="Genomic_DNA"/>
</dbReference>
<evidence type="ECO:0000313" key="2">
    <source>
        <dbReference type="EMBL" id="CRX79255.1"/>
    </source>
</evidence>
<dbReference type="PANTHER" id="PTHR47332">
    <property type="entry name" value="SET DOMAIN-CONTAINING PROTEIN 5"/>
    <property type="match status" value="1"/>
</dbReference>
<organism evidence="2">
    <name type="scientific">Leucosporidium scottii</name>
    <dbReference type="NCBI Taxonomy" id="5278"/>
    <lineage>
        <taxon>Eukaryota</taxon>
        <taxon>Fungi</taxon>
        <taxon>Dikarya</taxon>
        <taxon>Basidiomycota</taxon>
        <taxon>Pucciniomycotina</taxon>
        <taxon>Microbotryomycetes</taxon>
        <taxon>Leucosporidiales</taxon>
        <taxon>Leucosporidium</taxon>
    </lineage>
</organism>
<evidence type="ECO:0000256" key="1">
    <source>
        <dbReference type="SAM" id="MobiDB-lite"/>
    </source>
</evidence>
<dbReference type="AlphaFoldDB" id="A0A0H5FU22"/>